<dbReference type="OrthoDB" id="2577233at2"/>
<dbReference type="STRING" id="545501.BN997_02724"/>
<dbReference type="AlphaFoldDB" id="A0A0A1MTI5"/>
<gene>
    <name evidence="1" type="ORF">BN997_02724</name>
</gene>
<proteinExistence type="predicted"/>
<accession>A0A0A1MTI5</accession>
<keyword evidence="2" id="KW-1185">Reference proteome</keyword>
<reference evidence="1 2" key="1">
    <citation type="submission" date="2014-11" db="EMBL/GenBank/DDBJ databases">
        <authorList>
            <person name="Urmite Genomes Urmite Genomes"/>
        </authorList>
    </citation>
    <scope>NUCLEOTIDE SEQUENCE [LARGE SCALE GENOMIC DNA]</scope>
    <source>
        <strain evidence="1 2">Oc5</strain>
    </source>
</reference>
<name>A0A0A1MTI5_9BACI</name>
<dbReference type="Pfam" id="PF07875">
    <property type="entry name" value="Coat_F"/>
    <property type="match status" value="1"/>
</dbReference>
<protein>
    <submittedName>
        <fullName evidence="1">Coat F domain protein</fullName>
    </submittedName>
</protein>
<dbReference type="Gene3D" id="1.20.1260.10">
    <property type="match status" value="1"/>
</dbReference>
<sequence length="188" mass="21377">MKLASHELHELSELIAGCYNTISCMAGFINQAQDPELKELLQRHFPLHVQDYNLKVEFVQSETTPDITKFQPAQINPMLASYTQAPISEFPAATPRTEVQQHTDREIATAYLLNQKSCAKNYGNASVECANPDLRTFLEHAFLNSNHHAYEVWQYMTKKGYYPLMAAPDYAIQTIASIYQPVEQPPQL</sequence>
<dbReference type="InterPro" id="IPR012347">
    <property type="entry name" value="Ferritin-like"/>
</dbReference>
<organism evidence="1 2">
    <name type="scientific">Oceanobacillus oncorhynchi</name>
    <dbReference type="NCBI Taxonomy" id="545501"/>
    <lineage>
        <taxon>Bacteria</taxon>
        <taxon>Bacillati</taxon>
        <taxon>Bacillota</taxon>
        <taxon>Bacilli</taxon>
        <taxon>Bacillales</taxon>
        <taxon>Bacillaceae</taxon>
        <taxon>Oceanobacillus</taxon>
    </lineage>
</organism>
<evidence type="ECO:0000313" key="1">
    <source>
        <dbReference type="EMBL" id="CEI82837.1"/>
    </source>
</evidence>
<dbReference type="RefSeq" id="WP_042532869.1">
    <property type="nucleotide sequence ID" value="NZ_CDGG01000001.1"/>
</dbReference>
<dbReference type="InterPro" id="IPR012851">
    <property type="entry name" value="Spore_coat_CotF-like"/>
</dbReference>
<evidence type="ECO:0000313" key="2">
    <source>
        <dbReference type="Proteomes" id="UP000040453"/>
    </source>
</evidence>
<dbReference type="EMBL" id="CDGG01000001">
    <property type="protein sequence ID" value="CEI82837.1"/>
    <property type="molecule type" value="Genomic_DNA"/>
</dbReference>
<dbReference type="Proteomes" id="UP000040453">
    <property type="component" value="Unassembled WGS sequence"/>
</dbReference>